<dbReference type="Gene3D" id="3.20.20.60">
    <property type="entry name" value="Phosphoenolpyruvate-binding domains"/>
    <property type="match status" value="1"/>
</dbReference>
<evidence type="ECO:0000313" key="2">
    <source>
        <dbReference type="Proteomes" id="UP001055101"/>
    </source>
</evidence>
<reference evidence="1" key="1">
    <citation type="journal article" date="2021" name="Front. Microbiol.">
        <title>Comprehensive Comparative Genomics and Phenotyping of Methylobacterium Species.</title>
        <authorList>
            <person name="Alessa O."/>
            <person name="Ogura Y."/>
            <person name="Fujitani Y."/>
            <person name="Takami H."/>
            <person name="Hayashi T."/>
            <person name="Sahin N."/>
            <person name="Tani A."/>
        </authorList>
    </citation>
    <scope>NUCLEOTIDE SEQUENCE</scope>
    <source>
        <strain evidence="1">DSM 23674</strain>
    </source>
</reference>
<dbReference type="RefSeq" id="WP_147814526.1">
    <property type="nucleotide sequence ID" value="NZ_BPRA01000012.1"/>
</dbReference>
<proteinExistence type="predicted"/>
<dbReference type="EMBL" id="BPRA01000012">
    <property type="protein sequence ID" value="GJE56327.1"/>
    <property type="molecule type" value="Genomic_DNA"/>
</dbReference>
<dbReference type="Proteomes" id="UP001055101">
    <property type="component" value="Unassembled WGS sequence"/>
</dbReference>
<dbReference type="PANTHER" id="PTHR42905">
    <property type="entry name" value="PHOSPHOENOLPYRUVATE CARBOXYLASE"/>
    <property type="match status" value="1"/>
</dbReference>
<dbReference type="SUPFAM" id="SSF51621">
    <property type="entry name" value="Phosphoenolpyruvate/pyruvate domain"/>
    <property type="match status" value="1"/>
</dbReference>
<accession>A0ABQ4TNW8</accession>
<keyword evidence="2" id="KW-1185">Reference proteome</keyword>
<sequence>MGGRATAARRAFRALHAQGCFVLPNPWDVGSLRRLEELGFPALASTSAGLAWSTGLDDRAVTRDAVLDHLCTLCAATDLPVNADYESGFADDPESVAANVALAMETGVAGLSIEDRAGDDLYDTTLAVERIAAARTAIDAVDPQTILVGRSESFLVGRKDLGPTIDRLVAYAEAGADCLYAPGFSDPDGIRAIVQAVAPRSVNVLLTAPSMRVADLAALGVRRISTGSRLAFAAWAGFDAAARMLLEDGALPPASFTGT</sequence>
<dbReference type="InterPro" id="IPR040442">
    <property type="entry name" value="Pyrv_kinase-like_dom_sf"/>
</dbReference>
<dbReference type="CDD" id="cd00377">
    <property type="entry name" value="ICL_PEPM"/>
    <property type="match status" value="1"/>
</dbReference>
<evidence type="ECO:0000313" key="1">
    <source>
        <dbReference type="EMBL" id="GJE56327.1"/>
    </source>
</evidence>
<dbReference type="Pfam" id="PF13714">
    <property type="entry name" value="PEP_mutase"/>
    <property type="match status" value="1"/>
</dbReference>
<name>A0ABQ4TNW8_9HYPH</name>
<dbReference type="InterPro" id="IPR039556">
    <property type="entry name" value="ICL/PEPM"/>
</dbReference>
<organism evidence="1 2">
    <name type="scientific">Methylobacterium thuringiense</name>
    <dbReference type="NCBI Taxonomy" id="1003091"/>
    <lineage>
        <taxon>Bacteria</taxon>
        <taxon>Pseudomonadati</taxon>
        <taxon>Pseudomonadota</taxon>
        <taxon>Alphaproteobacteria</taxon>
        <taxon>Hyphomicrobiales</taxon>
        <taxon>Methylobacteriaceae</taxon>
        <taxon>Methylobacterium</taxon>
    </lineage>
</organism>
<evidence type="ECO:0008006" key="3">
    <source>
        <dbReference type="Google" id="ProtNLM"/>
    </source>
</evidence>
<gene>
    <name evidence="1" type="ORF">EKPJFOCH_2828</name>
</gene>
<dbReference type="InterPro" id="IPR015813">
    <property type="entry name" value="Pyrv/PenolPyrv_kinase-like_dom"/>
</dbReference>
<dbReference type="PANTHER" id="PTHR42905:SF16">
    <property type="entry name" value="CARBOXYPHOSPHONOENOLPYRUVATE PHOSPHONOMUTASE-LIKE PROTEIN (AFU_ORTHOLOGUE AFUA_5G07230)"/>
    <property type="match status" value="1"/>
</dbReference>
<comment type="caution">
    <text evidence="1">The sequence shown here is derived from an EMBL/GenBank/DDBJ whole genome shotgun (WGS) entry which is preliminary data.</text>
</comment>
<protein>
    <recommendedName>
        <fullName evidence="3">2-methylisocitrate lyase</fullName>
    </recommendedName>
</protein>
<reference evidence="1" key="2">
    <citation type="submission" date="2021-08" db="EMBL/GenBank/DDBJ databases">
        <authorList>
            <person name="Tani A."/>
            <person name="Ola A."/>
            <person name="Ogura Y."/>
            <person name="Katsura K."/>
            <person name="Hayashi T."/>
        </authorList>
    </citation>
    <scope>NUCLEOTIDE SEQUENCE</scope>
    <source>
        <strain evidence="1">DSM 23674</strain>
    </source>
</reference>